<feature type="signal peptide" evidence="1">
    <location>
        <begin position="1"/>
        <end position="21"/>
    </location>
</feature>
<dbReference type="OrthoDB" id="5513217at2"/>
<reference evidence="3" key="1">
    <citation type="submission" date="2016-10" db="EMBL/GenBank/DDBJ databases">
        <authorList>
            <person name="Varghese N."/>
            <person name="Submissions S."/>
        </authorList>
    </citation>
    <scope>NUCLEOTIDE SEQUENCE [LARGE SCALE GENOMIC DNA]</scope>
    <source>
        <strain evidence="3">DSM 24536</strain>
    </source>
</reference>
<evidence type="ECO:0000313" key="2">
    <source>
        <dbReference type="EMBL" id="SDL87639.1"/>
    </source>
</evidence>
<sequence length="61" mass="6585">MRTTSLFGVAISILFSTAVLALDDSTSFKVSGNCSIRKLTIENAAKEPSYPNNGYNCSCNY</sequence>
<evidence type="ECO:0000256" key="1">
    <source>
        <dbReference type="SAM" id="SignalP"/>
    </source>
</evidence>
<feature type="chain" id="PRO_5011597953" evidence="1">
    <location>
        <begin position="22"/>
        <end position="61"/>
    </location>
</feature>
<dbReference type="STRING" id="990371.SAMN05421813_10398"/>
<dbReference type="EMBL" id="FNHH01000003">
    <property type="protein sequence ID" value="SDL87639.1"/>
    <property type="molecule type" value="Genomic_DNA"/>
</dbReference>
<evidence type="ECO:0000313" key="3">
    <source>
        <dbReference type="Proteomes" id="UP000199226"/>
    </source>
</evidence>
<keyword evidence="1" id="KW-0732">Signal</keyword>
<dbReference type="RefSeq" id="WP_143007690.1">
    <property type="nucleotide sequence ID" value="NZ_FNHH01000003.1"/>
</dbReference>
<proteinExistence type="predicted"/>
<dbReference type="AlphaFoldDB" id="A0A1G9NMM6"/>
<protein>
    <submittedName>
        <fullName evidence="2">Uncharacterized protein</fullName>
    </submittedName>
</protein>
<keyword evidence="3" id="KW-1185">Reference proteome</keyword>
<name>A0A1G9NMM6_9SPHI</name>
<dbReference type="Proteomes" id="UP000199226">
    <property type="component" value="Unassembled WGS sequence"/>
</dbReference>
<gene>
    <name evidence="2" type="ORF">SAMN05421813_10398</name>
</gene>
<organism evidence="2 3">
    <name type="scientific">Daejeonella rubra</name>
    <dbReference type="NCBI Taxonomy" id="990371"/>
    <lineage>
        <taxon>Bacteria</taxon>
        <taxon>Pseudomonadati</taxon>
        <taxon>Bacteroidota</taxon>
        <taxon>Sphingobacteriia</taxon>
        <taxon>Sphingobacteriales</taxon>
        <taxon>Sphingobacteriaceae</taxon>
        <taxon>Daejeonella</taxon>
    </lineage>
</organism>
<accession>A0A1G9NMM6</accession>